<reference evidence="5 6" key="1">
    <citation type="submission" date="2019-01" db="EMBL/GenBank/DDBJ databases">
        <title>Insights into ecological role of a new deltaproteobacterial order Candidatus Sinidesulfobacterales (Sva0485) by metagenomics and metatranscriptomics.</title>
        <authorList>
            <person name="Tan S."/>
            <person name="Liu J."/>
            <person name="Fang Y."/>
            <person name="Hedlund B."/>
            <person name="Lian Z.-H."/>
            <person name="Huang L.-Y."/>
            <person name="Li J.-T."/>
            <person name="Huang L.-N."/>
            <person name="Li W.-J."/>
            <person name="Jiang H.-C."/>
            <person name="Dong H.-L."/>
            <person name="Shu W.-S."/>
        </authorList>
    </citation>
    <scope>NUCLEOTIDE SEQUENCE [LARGE SCALE GENOMIC DNA]</scope>
    <source>
        <strain evidence="5">AP4</strain>
    </source>
</reference>
<gene>
    <name evidence="5" type="ORF">EVJ48_10295</name>
</gene>
<dbReference type="SUPFAM" id="SSF116734">
    <property type="entry name" value="DNA methylase specificity domain"/>
    <property type="match status" value="1"/>
</dbReference>
<evidence type="ECO:0000256" key="1">
    <source>
        <dbReference type="ARBA" id="ARBA00010923"/>
    </source>
</evidence>
<organism evidence="5 6">
    <name type="scientific">Candidatus Acidulodesulfobacterium acidiphilum</name>
    <dbReference type="NCBI Taxonomy" id="2597224"/>
    <lineage>
        <taxon>Bacteria</taxon>
        <taxon>Deltaproteobacteria</taxon>
        <taxon>Candidatus Acidulodesulfobacterales</taxon>
        <taxon>Candidatus Acidulodesulfobacterium</taxon>
    </lineage>
</organism>
<proteinExistence type="inferred from homology"/>
<dbReference type="GO" id="GO:0009307">
    <property type="term" value="P:DNA restriction-modification system"/>
    <property type="evidence" value="ECO:0007669"/>
    <property type="project" value="UniProtKB-KW"/>
</dbReference>
<comment type="caution">
    <text evidence="5">The sequence shown here is derived from an EMBL/GenBank/DDBJ whole genome shotgun (WGS) entry which is preliminary data.</text>
</comment>
<keyword evidence="3" id="KW-0238">DNA-binding</keyword>
<accession>A0A520X5Y0</accession>
<evidence type="ECO:0000259" key="4">
    <source>
        <dbReference type="Pfam" id="PF01420"/>
    </source>
</evidence>
<dbReference type="EMBL" id="SHMQ01000063">
    <property type="protein sequence ID" value="RZV36538.1"/>
    <property type="molecule type" value="Genomic_DNA"/>
</dbReference>
<name>A0A520X5Y0_9DELT</name>
<dbReference type="InterPro" id="IPR044946">
    <property type="entry name" value="Restrct_endonuc_typeI_TRD_sf"/>
</dbReference>
<dbReference type="InterPro" id="IPR000055">
    <property type="entry name" value="Restrct_endonuc_typeI_TRD"/>
</dbReference>
<comment type="similarity">
    <text evidence="1">Belongs to the type-I restriction system S methylase family.</text>
</comment>
<evidence type="ECO:0000256" key="2">
    <source>
        <dbReference type="ARBA" id="ARBA00022747"/>
    </source>
</evidence>
<dbReference type="Proteomes" id="UP000322454">
    <property type="component" value="Unassembled WGS sequence"/>
</dbReference>
<dbReference type="Gene3D" id="3.90.220.20">
    <property type="entry name" value="DNA methylase specificity domains"/>
    <property type="match status" value="1"/>
</dbReference>
<evidence type="ECO:0000256" key="3">
    <source>
        <dbReference type="ARBA" id="ARBA00023125"/>
    </source>
</evidence>
<keyword evidence="2" id="KW-0680">Restriction system</keyword>
<feature type="domain" description="Type I restriction modification DNA specificity" evidence="4">
    <location>
        <begin position="13"/>
        <end position="155"/>
    </location>
</feature>
<evidence type="ECO:0000313" key="5">
    <source>
        <dbReference type="EMBL" id="RZV36538.1"/>
    </source>
</evidence>
<sequence length="156" mass="18546">MKNVPELRFNEFNDEWKEEMLGNILKYEQPNKYISQELNKKGNTPVLTANKSFILGYTNEANYIYTNLPAIIFDDFTTDNKYVNFPFKIRSGAIKILTHKKHNIKFVYYKMNLIKFKLGNEHKRYWISEFQYLKISSPSLPEQQKIASFLSTIDKK</sequence>
<evidence type="ECO:0000313" key="6">
    <source>
        <dbReference type="Proteomes" id="UP000322454"/>
    </source>
</evidence>
<dbReference type="Pfam" id="PF01420">
    <property type="entry name" value="Methylase_S"/>
    <property type="match status" value="1"/>
</dbReference>
<protein>
    <recommendedName>
        <fullName evidence="4">Type I restriction modification DNA specificity domain-containing protein</fullName>
    </recommendedName>
</protein>
<dbReference type="GO" id="GO:0003677">
    <property type="term" value="F:DNA binding"/>
    <property type="evidence" value="ECO:0007669"/>
    <property type="project" value="UniProtKB-KW"/>
</dbReference>
<dbReference type="AlphaFoldDB" id="A0A520X5Y0"/>